<dbReference type="SUPFAM" id="SSF52833">
    <property type="entry name" value="Thioredoxin-like"/>
    <property type="match status" value="1"/>
</dbReference>
<keyword evidence="3" id="KW-1015">Disulfide bond</keyword>
<evidence type="ECO:0000256" key="3">
    <source>
        <dbReference type="ARBA" id="ARBA00023157"/>
    </source>
</evidence>
<dbReference type="GO" id="GO:0017004">
    <property type="term" value="P:cytochrome complex assembly"/>
    <property type="evidence" value="ECO:0007669"/>
    <property type="project" value="UniProtKB-KW"/>
</dbReference>
<dbReference type="AlphaFoldDB" id="A0AAE9ZWD6"/>
<dbReference type="InterPro" id="IPR013740">
    <property type="entry name" value="Redoxin"/>
</dbReference>
<dbReference type="InterPro" id="IPR013766">
    <property type="entry name" value="Thioredoxin_domain"/>
</dbReference>
<dbReference type="Proteomes" id="UP001218638">
    <property type="component" value="Chromosome"/>
</dbReference>
<dbReference type="CDD" id="cd02966">
    <property type="entry name" value="TlpA_like_family"/>
    <property type="match status" value="1"/>
</dbReference>
<dbReference type="InterPro" id="IPR050553">
    <property type="entry name" value="Thioredoxin_ResA/DsbE_sf"/>
</dbReference>
<reference evidence="7" key="1">
    <citation type="submission" date="2023-03" db="EMBL/GenBank/DDBJ databases">
        <title>Lomoglobus Profundus gen. nov., sp. nov., a novel member of the phylum Verrucomicrobia, isolated from deep-marine sediment of South China Sea.</title>
        <authorList>
            <person name="Ahmad T."/>
            <person name="Ishaq S.E."/>
            <person name="Wang F."/>
        </authorList>
    </citation>
    <scope>NUCLEOTIDE SEQUENCE</scope>
    <source>
        <strain evidence="7">LMO-M01</strain>
    </source>
</reference>
<evidence type="ECO:0000313" key="7">
    <source>
        <dbReference type="EMBL" id="WED64319.1"/>
    </source>
</evidence>
<dbReference type="Gene3D" id="3.40.30.10">
    <property type="entry name" value="Glutaredoxin"/>
    <property type="match status" value="1"/>
</dbReference>
<keyword evidence="8" id="KW-1185">Reference proteome</keyword>
<protein>
    <submittedName>
        <fullName evidence="7">TlpA disulfide reductase family protein</fullName>
    </submittedName>
</protein>
<name>A0AAE9ZWD6_9BACT</name>
<feature type="signal peptide" evidence="5">
    <location>
        <begin position="1"/>
        <end position="29"/>
    </location>
</feature>
<dbReference type="PANTHER" id="PTHR42852:SF6">
    <property type="entry name" value="THIOL:DISULFIDE INTERCHANGE PROTEIN DSBE"/>
    <property type="match status" value="1"/>
</dbReference>
<dbReference type="GO" id="GO:0016491">
    <property type="term" value="F:oxidoreductase activity"/>
    <property type="evidence" value="ECO:0007669"/>
    <property type="project" value="InterPro"/>
</dbReference>
<sequence>MSVSLRPRSRFLLTALVGLAGGLTPPAVAADEAAEAPAEVVPTSPADVAWAEVTALQSSSPTVTPWAEMTPAQRRESLRMNDVRTQALEAAVTAFAAQFPDDPRRLEVFVQLSYQPPKYITGFSSADDEMPGWNSIIGDEAKMAAFEARQAKRIAEVLASPDATKRQVGGAFYTLFVEARGRFMKDQTSARLQEYLDVAEAMMDRLPDAAANLAKEHLGFLKFHGTAEQQAAFVARLESSDDPDVKQMVAESRGDFSRFSGIADIAFTAADGREIDLGKMRGKVVLIDFWATWCGPCIGEIPNVVANYQKYHDRGFEVIGVTLENSGVRKDFDDPANASKLKMAKAKMLAFAKSKDMPWPQYYDGKFWQNDLALRFGIKAIPAMVLIGPDGQVASIEARGEELERQILRLLPDNS</sequence>
<evidence type="ECO:0000256" key="4">
    <source>
        <dbReference type="ARBA" id="ARBA00023284"/>
    </source>
</evidence>
<dbReference type="RefSeq" id="WP_330931016.1">
    <property type="nucleotide sequence ID" value="NZ_CP119075.1"/>
</dbReference>
<dbReference type="KEGG" id="slom:PXH66_18430"/>
<dbReference type="PROSITE" id="PS51352">
    <property type="entry name" value="THIOREDOXIN_2"/>
    <property type="match status" value="1"/>
</dbReference>
<feature type="chain" id="PRO_5042161960" evidence="5">
    <location>
        <begin position="30"/>
        <end position="415"/>
    </location>
</feature>
<evidence type="ECO:0000256" key="1">
    <source>
        <dbReference type="ARBA" id="ARBA00004196"/>
    </source>
</evidence>
<gene>
    <name evidence="7" type="ORF">PXH66_18430</name>
</gene>
<comment type="subcellular location">
    <subcellularLocation>
        <location evidence="1">Cell envelope</location>
    </subcellularLocation>
</comment>
<dbReference type="Pfam" id="PF08534">
    <property type="entry name" value="Redoxin"/>
    <property type="match status" value="1"/>
</dbReference>
<organism evidence="7 8">
    <name type="scientific">Synoicihabitans lomoniglobus</name>
    <dbReference type="NCBI Taxonomy" id="2909285"/>
    <lineage>
        <taxon>Bacteria</taxon>
        <taxon>Pseudomonadati</taxon>
        <taxon>Verrucomicrobiota</taxon>
        <taxon>Opitutia</taxon>
        <taxon>Opitutales</taxon>
        <taxon>Opitutaceae</taxon>
        <taxon>Synoicihabitans</taxon>
    </lineage>
</organism>
<evidence type="ECO:0000256" key="5">
    <source>
        <dbReference type="SAM" id="SignalP"/>
    </source>
</evidence>
<keyword evidence="5" id="KW-0732">Signal</keyword>
<feature type="domain" description="Thioredoxin" evidence="6">
    <location>
        <begin position="256"/>
        <end position="415"/>
    </location>
</feature>
<evidence type="ECO:0000256" key="2">
    <source>
        <dbReference type="ARBA" id="ARBA00022748"/>
    </source>
</evidence>
<dbReference type="GO" id="GO:0030313">
    <property type="term" value="C:cell envelope"/>
    <property type="evidence" value="ECO:0007669"/>
    <property type="project" value="UniProtKB-SubCell"/>
</dbReference>
<keyword evidence="4" id="KW-0676">Redox-active center</keyword>
<keyword evidence="2" id="KW-0201">Cytochrome c-type biogenesis</keyword>
<dbReference type="InterPro" id="IPR036249">
    <property type="entry name" value="Thioredoxin-like_sf"/>
</dbReference>
<proteinExistence type="predicted"/>
<accession>A0AAE9ZWD6</accession>
<evidence type="ECO:0000313" key="8">
    <source>
        <dbReference type="Proteomes" id="UP001218638"/>
    </source>
</evidence>
<dbReference type="PANTHER" id="PTHR42852">
    <property type="entry name" value="THIOL:DISULFIDE INTERCHANGE PROTEIN DSBE"/>
    <property type="match status" value="1"/>
</dbReference>
<evidence type="ECO:0000259" key="6">
    <source>
        <dbReference type="PROSITE" id="PS51352"/>
    </source>
</evidence>
<dbReference type="EMBL" id="CP119075">
    <property type="protein sequence ID" value="WED64319.1"/>
    <property type="molecule type" value="Genomic_DNA"/>
</dbReference>